<evidence type="ECO:0008006" key="4">
    <source>
        <dbReference type="Google" id="ProtNLM"/>
    </source>
</evidence>
<feature type="region of interest" description="Disordered" evidence="1">
    <location>
        <begin position="1"/>
        <end position="40"/>
    </location>
</feature>
<reference evidence="2" key="1">
    <citation type="submission" date="2013-04" db="EMBL/GenBank/DDBJ databases">
        <authorList>
            <person name="Qu J."/>
            <person name="Murali S.C."/>
            <person name="Bandaranaike D."/>
            <person name="Bellair M."/>
            <person name="Blankenburg K."/>
            <person name="Chao H."/>
            <person name="Dinh H."/>
            <person name="Doddapaneni H."/>
            <person name="Downs B."/>
            <person name="Dugan-Rocha S."/>
            <person name="Elkadiri S."/>
            <person name="Gnanaolivu R.D."/>
            <person name="Hernandez B."/>
            <person name="Javaid M."/>
            <person name="Jayaseelan J.C."/>
            <person name="Lee S."/>
            <person name="Li M."/>
            <person name="Ming W."/>
            <person name="Munidasa M."/>
            <person name="Muniz J."/>
            <person name="Nguyen L."/>
            <person name="Ongeri F."/>
            <person name="Osuji N."/>
            <person name="Pu L.-L."/>
            <person name="Puazo M."/>
            <person name="Qu C."/>
            <person name="Quiroz J."/>
            <person name="Raj R."/>
            <person name="Weissenberger G."/>
            <person name="Xin Y."/>
            <person name="Zou X."/>
            <person name="Han Y."/>
            <person name="Richards S."/>
            <person name="Worley K."/>
            <person name="Muzny D."/>
            <person name="Gibbs R."/>
        </authorList>
    </citation>
    <scope>NUCLEOTIDE SEQUENCE</scope>
    <source>
        <strain evidence="2">Sampled in the wild</strain>
    </source>
</reference>
<dbReference type="GO" id="GO:1902808">
    <property type="term" value="P:positive regulation of cell cycle G1/S phase transition"/>
    <property type="evidence" value="ECO:0007669"/>
    <property type="project" value="TreeGrafter"/>
</dbReference>
<dbReference type="EMBL" id="KZ308622">
    <property type="protein sequence ID" value="KAG8232484.1"/>
    <property type="molecule type" value="Genomic_DNA"/>
</dbReference>
<evidence type="ECO:0000313" key="2">
    <source>
        <dbReference type="EMBL" id="KAG8232484.1"/>
    </source>
</evidence>
<keyword evidence="3" id="KW-1185">Reference proteome</keyword>
<proteinExistence type="predicted"/>
<organism evidence="2 3">
    <name type="scientific">Ladona fulva</name>
    <name type="common">Scarce chaser dragonfly</name>
    <name type="synonym">Libellula fulva</name>
    <dbReference type="NCBI Taxonomy" id="123851"/>
    <lineage>
        <taxon>Eukaryota</taxon>
        <taxon>Metazoa</taxon>
        <taxon>Ecdysozoa</taxon>
        <taxon>Arthropoda</taxon>
        <taxon>Hexapoda</taxon>
        <taxon>Insecta</taxon>
        <taxon>Pterygota</taxon>
        <taxon>Palaeoptera</taxon>
        <taxon>Odonata</taxon>
        <taxon>Epiprocta</taxon>
        <taxon>Anisoptera</taxon>
        <taxon>Libelluloidea</taxon>
        <taxon>Libellulidae</taxon>
        <taxon>Ladona</taxon>
    </lineage>
</organism>
<accession>A0A8K0KE26</accession>
<reference evidence="2" key="2">
    <citation type="submission" date="2017-10" db="EMBL/GenBank/DDBJ databases">
        <title>Ladona fulva Genome sequencing and assembly.</title>
        <authorList>
            <person name="Murali S."/>
            <person name="Richards S."/>
            <person name="Bandaranaike D."/>
            <person name="Bellair M."/>
            <person name="Blankenburg K."/>
            <person name="Chao H."/>
            <person name="Dinh H."/>
            <person name="Doddapaneni H."/>
            <person name="Dugan-Rocha S."/>
            <person name="Elkadiri S."/>
            <person name="Gnanaolivu R."/>
            <person name="Hernandez B."/>
            <person name="Skinner E."/>
            <person name="Javaid M."/>
            <person name="Lee S."/>
            <person name="Li M."/>
            <person name="Ming W."/>
            <person name="Munidasa M."/>
            <person name="Muniz J."/>
            <person name="Nguyen L."/>
            <person name="Hughes D."/>
            <person name="Osuji N."/>
            <person name="Pu L.-L."/>
            <person name="Puazo M."/>
            <person name="Qu C."/>
            <person name="Quiroz J."/>
            <person name="Raj R."/>
            <person name="Weissenberger G."/>
            <person name="Xin Y."/>
            <person name="Zou X."/>
            <person name="Han Y."/>
            <person name="Worley K."/>
            <person name="Muzny D."/>
            <person name="Gibbs R."/>
        </authorList>
    </citation>
    <scope>NUCLEOTIDE SEQUENCE</scope>
    <source>
        <strain evidence="2">Sampled in the wild</strain>
    </source>
</reference>
<feature type="region of interest" description="Disordered" evidence="1">
    <location>
        <begin position="62"/>
        <end position="190"/>
    </location>
</feature>
<dbReference type="OrthoDB" id="10067843at2759"/>
<dbReference type="Pfam" id="PF15364">
    <property type="entry name" value="PAXIP1_C"/>
    <property type="match status" value="1"/>
</dbReference>
<dbReference type="PANTHER" id="PTHR28467">
    <property type="entry name" value="PAXIP1-ASSOCIATED GLUTAMATE-RICH PROTEIN 1"/>
    <property type="match status" value="1"/>
</dbReference>
<gene>
    <name evidence="2" type="ORF">J437_LFUL011253</name>
</gene>
<dbReference type="GO" id="GO:0030331">
    <property type="term" value="F:nuclear estrogen receptor binding"/>
    <property type="evidence" value="ECO:0007669"/>
    <property type="project" value="TreeGrafter"/>
</dbReference>
<feature type="compositionally biased region" description="Low complexity" evidence="1">
    <location>
        <begin position="152"/>
        <end position="182"/>
    </location>
</feature>
<dbReference type="GO" id="GO:0044666">
    <property type="term" value="C:MLL3/4 complex"/>
    <property type="evidence" value="ECO:0007669"/>
    <property type="project" value="TreeGrafter"/>
</dbReference>
<dbReference type="Proteomes" id="UP000792457">
    <property type="component" value="Unassembled WGS sequence"/>
</dbReference>
<dbReference type="GO" id="GO:0033148">
    <property type="term" value="P:positive regulation of intracellular estrogen receptor signaling pathway"/>
    <property type="evidence" value="ECO:0007669"/>
    <property type="project" value="TreeGrafter"/>
</dbReference>
<dbReference type="AlphaFoldDB" id="A0A8K0KE26"/>
<evidence type="ECO:0000313" key="3">
    <source>
        <dbReference type="Proteomes" id="UP000792457"/>
    </source>
</evidence>
<dbReference type="InterPro" id="IPR028213">
    <property type="entry name" value="PA1"/>
</dbReference>
<name>A0A8K0KE26_LADFU</name>
<comment type="caution">
    <text evidence="2">The sequence shown here is derived from an EMBL/GenBank/DDBJ whole genome shotgun (WGS) entry which is preliminary data.</text>
</comment>
<dbReference type="PANTHER" id="PTHR28467:SF1">
    <property type="entry name" value="PAXIP1-ASSOCIATED GLUTAMATE-RICH PROTEIN 1"/>
    <property type="match status" value="1"/>
</dbReference>
<protein>
    <recommendedName>
        <fullName evidence="4">PAXIP1-associated glutamate-rich protein 1</fullName>
    </recommendedName>
</protein>
<sequence>MPSENPESAEKETEDNDWRVDCSDDERYEGKIKGSRGWEPSAEEIIRLYETLDKGGTFELEWQCPGRRAPSPAEADYYPDEEESQESLPQEKSDFDFAEEFSGSTPTPPRRAIGAGTPKGSAKKKTTSLDGVLSNMRRHRLIQQMERATEEASSSNQNTAQPSSQASPSSGSNTNTQNSSNSKSHEVSDT</sequence>
<evidence type="ECO:0000256" key="1">
    <source>
        <dbReference type="SAM" id="MobiDB-lite"/>
    </source>
</evidence>
<feature type="compositionally biased region" description="Basic and acidic residues" evidence="1">
    <location>
        <begin position="8"/>
        <end position="22"/>
    </location>
</feature>